<dbReference type="KEGG" id="nth:Nther_0439"/>
<keyword evidence="4" id="KW-1185">Reference proteome</keyword>
<evidence type="ECO:0000313" key="4">
    <source>
        <dbReference type="Proteomes" id="UP000001683"/>
    </source>
</evidence>
<dbReference type="Pfam" id="PF01882">
    <property type="entry name" value="DUF58"/>
    <property type="match status" value="1"/>
</dbReference>
<dbReference type="InParanoid" id="B2A5U2"/>
<feature type="transmembrane region" description="Helical" evidence="1">
    <location>
        <begin position="12"/>
        <end position="29"/>
    </location>
</feature>
<dbReference type="STRING" id="457570.Nther_0439"/>
<dbReference type="RefSeq" id="WP_012446922.1">
    <property type="nucleotide sequence ID" value="NC_010718.1"/>
</dbReference>
<dbReference type="AlphaFoldDB" id="B2A5U2"/>
<keyword evidence="1" id="KW-0472">Membrane</keyword>
<dbReference type="EMBL" id="CP001034">
    <property type="protein sequence ID" value="ACB84035.1"/>
    <property type="molecule type" value="Genomic_DNA"/>
</dbReference>
<dbReference type="PANTHER" id="PTHR34351">
    <property type="entry name" value="SLR1927 PROTEIN-RELATED"/>
    <property type="match status" value="1"/>
</dbReference>
<gene>
    <name evidence="3" type="ordered locus">Nther_0439</name>
</gene>
<dbReference type="PANTHER" id="PTHR34351:SF2">
    <property type="entry name" value="DUF58 DOMAIN-CONTAINING PROTEIN"/>
    <property type="match status" value="1"/>
</dbReference>
<dbReference type="HOGENOM" id="CLU_645327_0_0_9"/>
<keyword evidence="1" id="KW-0812">Transmembrane</keyword>
<accession>B2A5U2</accession>
<protein>
    <recommendedName>
        <fullName evidence="2">DUF58 domain-containing protein</fullName>
    </recommendedName>
</protein>
<proteinExistence type="predicted"/>
<evidence type="ECO:0000313" key="3">
    <source>
        <dbReference type="EMBL" id="ACB84035.1"/>
    </source>
</evidence>
<organism evidence="3 4">
    <name type="scientific">Natranaerobius thermophilus (strain ATCC BAA-1301 / DSM 18059 / JW/NM-WN-LF)</name>
    <dbReference type="NCBI Taxonomy" id="457570"/>
    <lineage>
        <taxon>Bacteria</taxon>
        <taxon>Bacillati</taxon>
        <taxon>Bacillota</taxon>
        <taxon>Clostridia</taxon>
        <taxon>Natranaerobiales</taxon>
        <taxon>Natranaerobiaceae</taxon>
        <taxon>Natranaerobius</taxon>
    </lineage>
</organism>
<dbReference type="eggNOG" id="COG1721">
    <property type="taxonomic scope" value="Bacteria"/>
</dbReference>
<name>B2A5U2_NATTJ</name>
<feature type="domain" description="DUF58" evidence="2">
    <location>
        <begin position="232"/>
        <end position="387"/>
    </location>
</feature>
<keyword evidence="1" id="KW-1133">Transmembrane helix</keyword>
<reference evidence="3 4" key="1">
    <citation type="submission" date="2008-04" db="EMBL/GenBank/DDBJ databases">
        <title>Complete sequence of chromosome of Natranaerobius thermophilus JW/NM-WN-LF.</title>
        <authorList>
            <consortium name="US DOE Joint Genome Institute"/>
            <person name="Copeland A."/>
            <person name="Lucas S."/>
            <person name="Lapidus A."/>
            <person name="Glavina del Rio T."/>
            <person name="Dalin E."/>
            <person name="Tice H."/>
            <person name="Bruce D."/>
            <person name="Goodwin L."/>
            <person name="Pitluck S."/>
            <person name="Chertkov O."/>
            <person name="Brettin T."/>
            <person name="Detter J.C."/>
            <person name="Han C."/>
            <person name="Kuske C.R."/>
            <person name="Schmutz J."/>
            <person name="Larimer F."/>
            <person name="Land M."/>
            <person name="Hauser L."/>
            <person name="Kyrpides N."/>
            <person name="Lykidis A."/>
            <person name="Mesbah N.M."/>
            <person name="Wiegel J."/>
        </authorList>
    </citation>
    <scope>NUCLEOTIDE SEQUENCE [LARGE SCALE GENOMIC DNA]</scope>
    <source>
        <strain evidence="4">ATCC BAA-1301 / DSM 18059 / JW/NM-WN-LF</strain>
    </source>
</reference>
<dbReference type="InterPro" id="IPR002881">
    <property type="entry name" value="DUF58"/>
</dbReference>
<reference evidence="3 4" key="2">
    <citation type="journal article" date="2011" name="J. Bacteriol.">
        <title>Complete genome sequence of the anaerobic, halophilic alkalithermophile Natranaerobius thermophilus JW/NM-WN-LF.</title>
        <authorList>
            <person name="Zhao B."/>
            <person name="Mesbah N.M."/>
            <person name="Dalin E."/>
            <person name="Goodwin L."/>
            <person name="Nolan M."/>
            <person name="Pitluck S."/>
            <person name="Chertkov O."/>
            <person name="Brettin T.S."/>
            <person name="Han J."/>
            <person name="Larimer F.W."/>
            <person name="Land M.L."/>
            <person name="Hauser L."/>
            <person name="Kyrpides N."/>
            <person name="Wiegel J."/>
        </authorList>
    </citation>
    <scope>NUCLEOTIDE SEQUENCE [LARGE SCALE GENOMIC DNA]</scope>
    <source>
        <strain evidence="4">ATCC BAA-1301 / DSM 18059 / JW/NM-WN-LF</strain>
    </source>
</reference>
<evidence type="ECO:0000259" key="2">
    <source>
        <dbReference type="Pfam" id="PF01882"/>
    </source>
</evidence>
<evidence type="ECO:0000256" key="1">
    <source>
        <dbReference type="SAM" id="Phobius"/>
    </source>
</evidence>
<sequence>MEEFKVRFIKKQVFFIPVPVLILAFISGVSVYWILFWFIVLWLGGSLAWLLYTAWNLELDIELKDQVMIRKESTSIKIRLFNESFLPFPYGELLTNNWSYRDMSGANQKLFDQDQKQDDNHTRIFQFFFNDRQVDSWVEVTDINPLGGWQRVFDVKCYTRGKFYIGPMKIRIFSPFSVFLVEKKFDEKELVTVQPRLLSFIGQFDASGSDPQGITRKKNTFFQPMDYMEVHDLRPFVSGDPLKLINWKVSARQGELYVKRIENTGDERLLLCVEFSKKYYYSREQQDLLLEKALSVVKYFSDNNIQLGILTIDDNLRYLPPSSGRNQWQLARKLFTDLKRNTSENLPSYFQRTSQTMKGNKILWLTPYLDRHYKQGLKTLASGGTQITLLIDQKGKNIDIKDLTIPAYQLNYYRGQVAIKEVFTS</sequence>
<dbReference type="Proteomes" id="UP000001683">
    <property type="component" value="Chromosome"/>
</dbReference>
<dbReference type="OrthoDB" id="9778037at2"/>